<name>A0A261SM18_9BORD</name>
<dbReference type="OrthoDB" id="9802127at2"/>
<keyword evidence="8" id="KW-1185">Reference proteome</keyword>
<keyword evidence="5" id="KW-0574">Periplasm</keyword>
<dbReference type="NCBIfam" id="NF008022">
    <property type="entry name" value="PRK10752.1"/>
    <property type="match status" value="1"/>
</dbReference>
<accession>A0A261SM18</accession>
<sequence length="353" mass="38177">MMKTSSDKRAFLKQSLALGAAAASGGLGILGAMASARAADTPKPVELLNVSYDPTRELYAQYNPVFAKYWKARTGQDVVIKNSHGGSGAQARTVIDGAPADVVTLGLAPDVEALVTHGGWVKEGWQQRLPHNSSPYTSTIILLVRKGNPKNIKDWDDLVKPGVSVITPNPKTSAGARWNYLAAWEFGRRKFGGDAGARDFVSKLFKNVPVLDSGARGSTITFAQRGVGDVLISWENDAYLAFNEFGPGQFEIVAPSVSILCEPTVAVVDKNVDRKGTRAVAEAYLNYLYSDAAQDIIGRNFYRPTGEQAKAKYAKQFAQIDLVTIDKNFGGWPAANKTHFADGGVFDQIYVKQ</sequence>
<feature type="chain" id="PRO_5012107989" evidence="6">
    <location>
        <begin position="39"/>
        <end position="353"/>
    </location>
</feature>
<dbReference type="Gene3D" id="3.40.190.10">
    <property type="entry name" value="Periplasmic binding protein-like II"/>
    <property type="match status" value="2"/>
</dbReference>
<evidence type="ECO:0000256" key="2">
    <source>
        <dbReference type="ARBA" id="ARBA00006099"/>
    </source>
</evidence>
<dbReference type="Pfam" id="PF13531">
    <property type="entry name" value="SBP_bac_11"/>
    <property type="match status" value="1"/>
</dbReference>
<evidence type="ECO:0000256" key="3">
    <source>
        <dbReference type="ARBA" id="ARBA00022448"/>
    </source>
</evidence>
<gene>
    <name evidence="7" type="ORF">CAL29_09205</name>
</gene>
<proteinExistence type="inferred from homology"/>
<comment type="caution">
    <text evidence="7">The sequence shown here is derived from an EMBL/GenBank/DDBJ whole genome shotgun (WGS) entry which is preliminary data.</text>
</comment>
<comment type="subcellular location">
    <subcellularLocation>
        <location evidence="1">Periplasm</location>
    </subcellularLocation>
</comment>
<evidence type="ECO:0000256" key="4">
    <source>
        <dbReference type="ARBA" id="ARBA00022729"/>
    </source>
</evidence>
<evidence type="ECO:0000256" key="5">
    <source>
        <dbReference type="ARBA" id="ARBA00022764"/>
    </source>
</evidence>
<dbReference type="RefSeq" id="WP_094852565.1">
    <property type="nucleotide sequence ID" value="NZ_NEVM01000001.1"/>
</dbReference>
<dbReference type="InterPro" id="IPR006311">
    <property type="entry name" value="TAT_signal"/>
</dbReference>
<dbReference type="PANTHER" id="PTHR30368:SF2">
    <property type="entry name" value="SULFATE-BINDING PROTEIN"/>
    <property type="match status" value="1"/>
</dbReference>
<dbReference type="EMBL" id="NEVM01000001">
    <property type="protein sequence ID" value="OZI38469.1"/>
    <property type="molecule type" value="Genomic_DNA"/>
</dbReference>
<dbReference type="Proteomes" id="UP000216020">
    <property type="component" value="Unassembled WGS sequence"/>
</dbReference>
<keyword evidence="4 6" id="KW-0732">Signal</keyword>
<evidence type="ECO:0000256" key="1">
    <source>
        <dbReference type="ARBA" id="ARBA00004418"/>
    </source>
</evidence>
<comment type="similarity">
    <text evidence="2">Belongs to the prokaryotic sulfate-binding protein family.</text>
</comment>
<evidence type="ECO:0000256" key="6">
    <source>
        <dbReference type="SAM" id="SignalP"/>
    </source>
</evidence>
<dbReference type="GO" id="GO:0042597">
    <property type="term" value="C:periplasmic space"/>
    <property type="evidence" value="ECO:0007669"/>
    <property type="project" value="UniProtKB-SubCell"/>
</dbReference>
<dbReference type="CDD" id="cd01005">
    <property type="entry name" value="PBP2_CysP"/>
    <property type="match status" value="1"/>
</dbReference>
<dbReference type="SUPFAM" id="SSF53850">
    <property type="entry name" value="Periplasmic binding protein-like II"/>
    <property type="match status" value="1"/>
</dbReference>
<organism evidence="7 8">
    <name type="scientific">Bordetella genomosp. 10</name>
    <dbReference type="NCBI Taxonomy" id="1416804"/>
    <lineage>
        <taxon>Bacteria</taxon>
        <taxon>Pseudomonadati</taxon>
        <taxon>Pseudomonadota</taxon>
        <taxon>Betaproteobacteria</taxon>
        <taxon>Burkholderiales</taxon>
        <taxon>Alcaligenaceae</taxon>
        <taxon>Bordetella</taxon>
    </lineage>
</organism>
<evidence type="ECO:0000313" key="8">
    <source>
        <dbReference type="Proteomes" id="UP000216020"/>
    </source>
</evidence>
<protein>
    <submittedName>
        <fullName evidence="7">Sulfate transporter subunit</fullName>
    </submittedName>
</protein>
<dbReference type="GO" id="GO:1902358">
    <property type="term" value="P:sulfate transmembrane transport"/>
    <property type="evidence" value="ECO:0007669"/>
    <property type="project" value="InterPro"/>
</dbReference>
<dbReference type="InterPro" id="IPR005669">
    <property type="entry name" value="Thiosulph/SO4-bd"/>
</dbReference>
<evidence type="ECO:0000313" key="7">
    <source>
        <dbReference type="EMBL" id="OZI38469.1"/>
    </source>
</evidence>
<dbReference type="AlphaFoldDB" id="A0A261SM18"/>
<keyword evidence="3" id="KW-0813">Transport</keyword>
<dbReference type="PANTHER" id="PTHR30368">
    <property type="entry name" value="SULFATE-BINDING PROTEIN"/>
    <property type="match status" value="1"/>
</dbReference>
<reference evidence="8" key="1">
    <citation type="submission" date="2017-05" db="EMBL/GenBank/DDBJ databases">
        <title>Complete and WGS of Bordetella genogroups.</title>
        <authorList>
            <person name="Spilker T."/>
            <person name="Lipuma J."/>
        </authorList>
    </citation>
    <scope>NUCLEOTIDE SEQUENCE [LARGE SCALE GENOMIC DNA]</scope>
    <source>
        <strain evidence="8">AU16122</strain>
    </source>
</reference>
<dbReference type="NCBIfam" id="NF008106">
    <property type="entry name" value="PRK10852.1"/>
    <property type="match status" value="1"/>
</dbReference>
<dbReference type="NCBIfam" id="TIGR00971">
    <property type="entry name" value="3a0106s03"/>
    <property type="match status" value="1"/>
</dbReference>
<dbReference type="GO" id="GO:0140104">
    <property type="term" value="F:molecular carrier activity"/>
    <property type="evidence" value="ECO:0007669"/>
    <property type="project" value="InterPro"/>
</dbReference>
<dbReference type="PROSITE" id="PS51318">
    <property type="entry name" value="TAT"/>
    <property type="match status" value="1"/>
</dbReference>
<feature type="signal peptide" evidence="6">
    <location>
        <begin position="1"/>
        <end position="38"/>
    </location>
</feature>